<accession>A0A834Z7B1</accession>
<dbReference type="CDD" id="cd02999">
    <property type="entry name" value="PDI_a_ERp44_like"/>
    <property type="match status" value="1"/>
</dbReference>
<keyword evidence="1" id="KW-1133">Transmembrane helix</keyword>
<dbReference type="SUPFAM" id="SSF52833">
    <property type="entry name" value="Thioredoxin-like"/>
    <property type="match status" value="1"/>
</dbReference>
<evidence type="ECO:0000313" key="3">
    <source>
        <dbReference type="EMBL" id="KAF8398571.1"/>
    </source>
</evidence>
<keyword evidence="2" id="KW-0732">Signal</keyword>
<dbReference type="EMBL" id="JABCRI010000011">
    <property type="protein sequence ID" value="KAF8398571.1"/>
    <property type="molecule type" value="Genomic_DNA"/>
</dbReference>
<gene>
    <name evidence="3" type="ORF">HHK36_017502</name>
</gene>
<sequence>MAASTASLLVLWICAISSLHYVSSSSTCPLQSALFLNNLQSQCPLSISPSTLIEVDGESLVKALSSSQRNVYTSVLFYASWCPFSRGARSKFDVLSSMFPQIRHLVIEQSSAMPSVFSRYGIHSLPSILMVNQTATVRYFGPKDLCSFVQFYKRITGLEQVEYFADDQISSLESSEKPLIKPWNGSSLKEMLTREPYLVFSVLFVCLRAFIYFFPDMLSRLRAIWVSYVPHLNLEIFGETSQLLGRVFHVIDVKRVWSKLRVCKTRNFQKGAKNARVWASSLASVSLGETSSTRLSSLGD</sequence>
<dbReference type="PANTHER" id="PTHR47126">
    <property type="entry name" value="5'-ADENYLYLSULFATE REDUCTASE-LIKE 7"/>
    <property type="match status" value="1"/>
</dbReference>
<dbReference type="OMA" id="CNHESEL"/>
<evidence type="ECO:0008006" key="5">
    <source>
        <dbReference type="Google" id="ProtNLM"/>
    </source>
</evidence>
<comment type="caution">
    <text evidence="3">The sequence shown here is derived from an EMBL/GenBank/DDBJ whole genome shotgun (WGS) entry which is preliminary data.</text>
</comment>
<dbReference type="Gene3D" id="3.40.30.10">
    <property type="entry name" value="Glutaredoxin"/>
    <property type="match status" value="1"/>
</dbReference>
<evidence type="ECO:0000256" key="2">
    <source>
        <dbReference type="SAM" id="SignalP"/>
    </source>
</evidence>
<keyword evidence="4" id="KW-1185">Reference proteome</keyword>
<feature type="transmembrane region" description="Helical" evidence="1">
    <location>
        <begin position="197"/>
        <end position="214"/>
    </location>
</feature>
<name>A0A834Z7B1_TETSI</name>
<protein>
    <recommendedName>
        <fullName evidence="5">5'-adenylylsulfate reductase-like 5</fullName>
    </recommendedName>
</protein>
<feature type="chain" id="PRO_5032327401" description="5'-adenylylsulfate reductase-like 5" evidence="2">
    <location>
        <begin position="25"/>
        <end position="300"/>
    </location>
</feature>
<keyword evidence="1" id="KW-0812">Transmembrane</keyword>
<keyword evidence="1" id="KW-0472">Membrane</keyword>
<reference evidence="3 4" key="1">
    <citation type="submission" date="2020-04" db="EMBL/GenBank/DDBJ databases">
        <title>Plant Genome Project.</title>
        <authorList>
            <person name="Zhang R.-G."/>
        </authorList>
    </citation>
    <scope>NUCLEOTIDE SEQUENCE [LARGE SCALE GENOMIC DNA]</scope>
    <source>
        <strain evidence="3">YNK0</strain>
        <tissue evidence="3">Leaf</tissue>
    </source>
</reference>
<dbReference type="OrthoDB" id="1899781at2759"/>
<dbReference type="InterPro" id="IPR044794">
    <property type="entry name" value="APRL5/7"/>
</dbReference>
<evidence type="ECO:0000313" key="4">
    <source>
        <dbReference type="Proteomes" id="UP000655225"/>
    </source>
</evidence>
<proteinExistence type="predicted"/>
<evidence type="ECO:0000256" key="1">
    <source>
        <dbReference type="SAM" id="Phobius"/>
    </source>
</evidence>
<dbReference type="Proteomes" id="UP000655225">
    <property type="component" value="Unassembled WGS sequence"/>
</dbReference>
<dbReference type="PANTHER" id="PTHR47126:SF3">
    <property type="entry name" value="5'-ADENYLYLSULFATE REDUCTASE-LIKE 5"/>
    <property type="match status" value="1"/>
</dbReference>
<dbReference type="AlphaFoldDB" id="A0A834Z7B1"/>
<dbReference type="InterPro" id="IPR036249">
    <property type="entry name" value="Thioredoxin-like_sf"/>
</dbReference>
<organism evidence="3 4">
    <name type="scientific">Tetracentron sinense</name>
    <name type="common">Spur-leaf</name>
    <dbReference type="NCBI Taxonomy" id="13715"/>
    <lineage>
        <taxon>Eukaryota</taxon>
        <taxon>Viridiplantae</taxon>
        <taxon>Streptophyta</taxon>
        <taxon>Embryophyta</taxon>
        <taxon>Tracheophyta</taxon>
        <taxon>Spermatophyta</taxon>
        <taxon>Magnoliopsida</taxon>
        <taxon>Trochodendrales</taxon>
        <taxon>Trochodendraceae</taxon>
        <taxon>Tetracentron</taxon>
    </lineage>
</organism>
<feature type="signal peptide" evidence="2">
    <location>
        <begin position="1"/>
        <end position="24"/>
    </location>
</feature>